<accession>A0A6J6UM47</accession>
<evidence type="ECO:0000259" key="1">
    <source>
        <dbReference type="PROSITE" id="PS51123"/>
    </source>
</evidence>
<dbReference type="PANTHER" id="PTHR30329">
    <property type="entry name" value="STATOR ELEMENT OF FLAGELLAR MOTOR COMPLEX"/>
    <property type="match status" value="1"/>
</dbReference>
<dbReference type="EMBL" id="CAEZZL010000039">
    <property type="protein sequence ID" value="CAB4760832.1"/>
    <property type="molecule type" value="Genomic_DNA"/>
</dbReference>
<sequence>MSFDTGLLTTYGTNGLGTGGAFSVTNNPSCGIPVAGTSYVDTTGRIGYVTSVTALGSQTAGYIGMKWDAAQGVTSGSDGDVGVAQATAPAAPAAPVAAAARVVPNRVDKVVYAKKLPTVVQTNSALTVLSVKDAAKLDIRTVTPKVCVALTRSVLLVNSGLCSVQIINQDTKAVVRSMSTTVKTASATVGSVPTIASPVMFKQASAVLNAAGTAQILKIAKAAKNAKRVVIIGHAAALTNVSEFRFAISRERANVVKAALVKAGVTATIEIVAQSDNQPVKTQKTESAQAKNRRADVYIFG</sequence>
<dbReference type="Pfam" id="PF00691">
    <property type="entry name" value="OmpA"/>
    <property type="match status" value="1"/>
</dbReference>
<proteinExistence type="predicted"/>
<protein>
    <submittedName>
        <fullName evidence="2">Unannotated protein</fullName>
    </submittedName>
</protein>
<dbReference type="InterPro" id="IPR050330">
    <property type="entry name" value="Bact_OuterMem_StrucFunc"/>
</dbReference>
<reference evidence="2" key="1">
    <citation type="submission" date="2020-05" db="EMBL/GenBank/DDBJ databases">
        <authorList>
            <person name="Chiriac C."/>
            <person name="Salcher M."/>
            <person name="Ghai R."/>
            <person name="Kavagutti S V."/>
        </authorList>
    </citation>
    <scope>NUCLEOTIDE SEQUENCE</scope>
</reference>
<dbReference type="InterPro" id="IPR036737">
    <property type="entry name" value="OmpA-like_sf"/>
</dbReference>
<dbReference type="PANTHER" id="PTHR30329:SF21">
    <property type="entry name" value="LIPOPROTEIN YIAD-RELATED"/>
    <property type="match status" value="1"/>
</dbReference>
<organism evidence="2">
    <name type="scientific">freshwater metagenome</name>
    <dbReference type="NCBI Taxonomy" id="449393"/>
    <lineage>
        <taxon>unclassified sequences</taxon>
        <taxon>metagenomes</taxon>
        <taxon>ecological metagenomes</taxon>
    </lineage>
</organism>
<evidence type="ECO:0000313" key="2">
    <source>
        <dbReference type="EMBL" id="CAB4760832.1"/>
    </source>
</evidence>
<feature type="domain" description="OmpA-like" evidence="1">
    <location>
        <begin position="188"/>
        <end position="301"/>
    </location>
</feature>
<dbReference type="Gene3D" id="3.30.1330.60">
    <property type="entry name" value="OmpA-like domain"/>
    <property type="match status" value="1"/>
</dbReference>
<name>A0A6J6UM47_9ZZZZ</name>
<dbReference type="AlphaFoldDB" id="A0A6J6UM47"/>
<dbReference type="PROSITE" id="PS51123">
    <property type="entry name" value="OMPA_2"/>
    <property type="match status" value="1"/>
</dbReference>
<dbReference type="InterPro" id="IPR006665">
    <property type="entry name" value="OmpA-like"/>
</dbReference>
<gene>
    <name evidence="2" type="ORF">UFOPK2870_00643</name>
</gene>
<dbReference type="SUPFAM" id="SSF103088">
    <property type="entry name" value="OmpA-like"/>
    <property type="match status" value="1"/>
</dbReference>